<feature type="transmembrane region" description="Helical" evidence="10">
    <location>
        <begin position="15"/>
        <end position="38"/>
    </location>
</feature>
<dbReference type="InterPro" id="IPR004316">
    <property type="entry name" value="SWEET_rpt"/>
</dbReference>
<keyword evidence="8 10" id="KW-1133">Transmembrane helix</keyword>
<gene>
    <name evidence="11" type="ORF">Nepgr_027856</name>
</gene>
<keyword evidence="3" id="KW-0813">Transport</keyword>
<evidence type="ECO:0000256" key="3">
    <source>
        <dbReference type="ARBA" id="ARBA00022448"/>
    </source>
</evidence>
<keyword evidence="9 10" id="KW-0472">Membrane</keyword>
<keyword evidence="7" id="KW-0677">Repeat</keyword>
<organism evidence="11 12">
    <name type="scientific">Nepenthes gracilis</name>
    <name type="common">Slender pitcher plant</name>
    <dbReference type="NCBI Taxonomy" id="150966"/>
    <lineage>
        <taxon>Eukaryota</taxon>
        <taxon>Viridiplantae</taxon>
        <taxon>Streptophyta</taxon>
        <taxon>Embryophyta</taxon>
        <taxon>Tracheophyta</taxon>
        <taxon>Spermatophyta</taxon>
        <taxon>Magnoliopsida</taxon>
        <taxon>eudicotyledons</taxon>
        <taxon>Gunneridae</taxon>
        <taxon>Pentapetalae</taxon>
        <taxon>Caryophyllales</taxon>
        <taxon>Nepenthaceae</taxon>
        <taxon>Nepenthes</taxon>
    </lineage>
</organism>
<dbReference type="Pfam" id="PF03083">
    <property type="entry name" value="MtN3_slv"/>
    <property type="match status" value="2"/>
</dbReference>
<dbReference type="GO" id="GO:0051119">
    <property type="term" value="F:sugar transmembrane transporter activity"/>
    <property type="evidence" value="ECO:0007669"/>
    <property type="project" value="InterPro"/>
</dbReference>
<keyword evidence="5" id="KW-0762">Sugar transport</keyword>
<dbReference type="Proteomes" id="UP001279734">
    <property type="component" value="Unassembled WGS sequence"/>
</dbReference>
<dbReference type="PANTHER" id="PTHR10791">
    <property type="entry name" value="RAG1-ACTIVATING PROTEIN 1"/>
    <property type="match status" value="1"/>
</dbReference>
<comment type="subcellular location">
    <subcellularLocation>
        <location evidence="1">Cell membrane</location>
        <topology evidence="1">Multi-pass membrane protein</topology>
    </subcellularLocation>
</comment>
<dbReference type="FunFam" id="1.20.1280.290:FF:000003">
    <property type="entry name" value="Bidirectional sugar transporter SWEET"/>
    <property type="match status" value="1"/>
</dbReference>
<evidence type="ECO:0000256" key="6">
    <source>
        <dbReference type="ARBA" id="ARBA00022692"/>
    </source>
</evidence>
<dbReference type="Gene3D" id="1.20.1280.290">
    <property type="match status" value="1"/>
</dbReference>
<keyword evidence="12" id="KW-1185">Reference proteome</keyword>
<feature type="transmembrane region" description="Helical" evidence="10">
    <location>
        <begin position="137"/>
        <end position="158"/>
    </location>
</feature>
<name>A0AAD3T9H9_NEPGR</name>
<evidence type="ECO:0000256" key="9">
    <source>
        <dbReference type="ARBA" id="ARBA00023136"/>
    </source>
</evidence>
<sequence>MLYLYYALVKGSNGAMLIAINIIGCAIETTYLIIYMIYAPSQAKMYTARLLILFNLGVYGLIILSTMLFSHGKLRAQVVGWICGVFSVCVFASPLSVMRLVIRTKSAEFLPIWLSFFLTICAVMWFFYGFLIGDFFIALPNVLGFLLGVAQMILYAIYKDARNKEVTPEGKLEELAIEIKLGGVIDIVHEDHQANKEAAQKIIAEQDGRNESSDV</sequence>
<feature type="transmembrane region" description="Helical" evidence="10">
    <location>
        <begin position="78"/>
        <end position="97"/>
    </location>
</feature>
<reference evidence="11" key="1">
    <citation type="submission" date="2023-05" db="EMBL/GenBank/DDBJ databases">
        <title>Nepenthes gracilis genome sequencing.</title>
        <authorList>
            <person name="Fukushima K."/>
        </authorList>
    </citation>
    <scope>NUCLEOTIDE SEQUENCE</scope>
    <source>
        <strain evidence="11">SING2019-196</strain>
    </source>
</reference>
<keyword evidence="4" id="KW-1003">Cell membrane</keyword>
<proteinExistence type="inferred from homology"/>
<evidence type="ECO:0000256" key="1">
    <source>
        <dbReference type="ARBA" id="ARBA00004651"/>
    </source>
</evidence>
<dbReference type="PANTHER" id="PTHR10791:SF157">
    <property type="entry name" value="BIDIRECTIONAL SUGAR TRANSPORTER SWEET"/>
    <property type="match status" value="1"/>
</dbReference>
<evidence type="ECO:0000313" key="11">
    <source>
        <dbReference type="EMBL" id="GMH26013.1"/>
    </source>
</evidence>
<dbReference type="EMBL" id="BSYO01000030">
    <property type="protein sequence ID" value="GMH26013.1"/>
    <property type="molecule type" value="Genomic_DNA"/>
</dbReference>
<evidence type="ECO:0000256" key="5">
    <source>
        <dbReference type="ARBA" id="ARBA00022597"/>
    </source>
</evidence>
<accession>A0AAD3T9H9</accession>
<evidence type="ECO:0000256" key="2">
    <source>
        <dbReference type="ARBA" id="ARBA00007809"/>
    </source>
</evidence>
<evidence type="ECO:0000256" key="8">
    <source>
        <dbReference type="ARBA" id="ARBA00022989"/>
    </source>
</evidence>
<evidence type="ECO:0000256" key="10">
    <source>
        <dbReference type="SAM" id="Phobius"/>
    </source>
</evidence>
<evidence type="ECO:0000313" key="12">
    <source>
        <dbReference type="Proteomes" id="UP001279734"/>
    </source>
</evidence>
<protein>
    <recommendedName>
        <fullName evidence="13">Bidirectional sugar transporter SWEET</fullName>
    </recommendedName>
</protein>
<comment type="similarity">
    <text evidence="2">Belongs to the SWEET sugar transporter family.</text>
</comment>
<evidence type="ECO:0000256" key="7">
    <source>
        <dbReference type="ARBA" id="ARBA00022737"/>
    </source>
</evidence>
<keyword evidence="6 10" id="KW-0812">Transmembrane</keyword>
<evidence type="ECO:0008006" key="13">
    <source>
        <dbReference type="Google" id="ProtNLM"/>
    </source>
</evidence>
<evidence type="ECO:0000256" key="4">
    <source>
        <dbReference type="ARBA" id="ARBA00022475"/>
    </source>
</evidence>
<feature type="transmembrane region" description="Helical" evidence="10">
    <location>
        <begin position="50"/>
        <end position="72"/>
    </location>
</feature>
<dbReference type="AlphaFoldDB" id="A0AAD3T9H9"/>
<feature type="transmembrane region" description="Helical" evidence="10">
    <location>
        <begin position="109"/>
        <end position="131"/>
    </location>
</feature>
<dbReference type="InterPro" id="IPR047664">
    <property type="entry name" value="SWEET"/>
</dbReference>
<comment type="caution">
    <text evidence="11">The sequence shown here is derived from an EMBL/GenBank/DDBJ whole genome shotgun (WGS) entry which is preliminary data.</text>
</comment>
<dbReference type="GO" id="GO:0005886">
    <property type="term" value="C:plasma membrane"/>
    <property type="evidence" value="ECO:0007669"/>
    <property type="project" value="UniProtKB-SubCell"/>
</dbReference>